<organism evidence="1 2">
    <name type="scientific">Trichlorobacter ammonificans</name>
    <dbReference type="NCBI Taxonomy" id="2916410"/>
    <lineage>
        <taxon>Bacteria</taxon>
        <taxon>Pseudomonadati</taxon>
        <taxon>Thermodesulfobacteriota</taxon>
        <taxon>Desulfuromonadia</taxon>
        <taxon>Geobacterales</taxon>
        <taxon>Geobacteraceae</taxon>
        <taxon>Trichlorobacter</taxon>
    </lineage>
</organism>
<gene>
    <name evidence="1" type="ORF">GEAMG1_1255</name>
</gene>
<protein>
    <submittedName>
        <fullName evidence="1">Uncharacterized protein</fullName>
    </submittedName>
</protein>
<proteinExistence type="predicted"/>
<dbReference type="Proteomes" id="UP001295463">
    <property type="component" value="Chromosome"/>
</dbReference>
<reference evidence="1 2" key="1">
    <citation type="submission" date="2022-03" db="EMBL/GenBank/DDBJ databases">
        <authorList>
            <person name="Koch H."/>
        </authorList>
    </citation>
    <scope>NUCLEOTIDE SEQUENCE [LARGE SCALE GENOMIC DNA]</scope>
    <source>
        <strain evidence="1 2">G1</strain>
    </source>
</reference>
<keyword evidence="2" id="KW-1185">Reference proteome</keyword>
<evidence type="ECO:0000313" key="2">
    <source>
        <dbReference type="Proteomes" id="UP001295463"/>
    </source>
</evidence>
<accession>A0ABM9D944</accession>
<sequence length="24" mass="2805">MQISKMVFTQIHIITYAIQLVSCH</sequence>
<dbReference type="EMBL" id="OW150024">
    <property type="protein sequence ID" value="CAH2031085.1"/>
    <property type="molecule type" value="Genomic_DNA"/>
</dbReference>
<evidence type="ECO:0000313" key="1">
    <source>
        <dbReference type="EMBL" id="CAH2031085.1"/>
    </source>
</evidence>
<name>A0ABM9D944_9BACT</name>